<evidence type="ECO:0000256" key="1">
    <source>
        <dbReference type="ARBA" id="ARBA00022491"/>
    </source>
</evidence>
<dbReference type="PRINTS" id="PR00455">
    <property type="entry name" value="HTHTETR"/>
</dbReference>
<keyword evidence="3 5" id="KW-0238">DNA-binding</keyword>
<dbReference type="Pfam" id="PF02909">
    <property type="entry name" value="TetR_C_1"/>
    <property type="match status" value="1"/>
</dbReference>
<evidence type="ECO:0000313" key="9">
    <source>
        <dbReference type="Proteomes" id="UP001185069"/>
    </source>
</evidence>
<evidence type="ECO:0000256" key="2">
    <source>
        <dbReference type="ARBA" id="ARBA00023015"/>
    </source>
</evidence>
<dbReference type="InterPro" id="IPR003012">
    <property type="entry name" value="Tet_transcr_reg_TetR"/>
</dbReference>
<dbReference type="InterPro" id="IPR036271">
    <property type="entry name" value="Tet_transcr_reg_TetR-rel_C_sf"/>
</dbReference>
<accession>A0ABU1JD45</accession>
<gene>
    <name evidence="8" type="ORF">JOE69_002044</name>
</gene>
<protein>
    <submittedName>
        <fullName evidence="8">AcrR family transcriptional regulator</fullName>
    </submittedName>
</protein>
<evidence type="ECO:0000259" key="7">
    <source>
        <dbReference type="PROSITE" id="PS50977"/>
    </source>
</evidence>
<dbReference type="InterPro" id="IPR004111">
    <property type="entry name" value="Repressor_TetR_C"/>
</dbReference>
<dbReference type="RefSeq" id="WP_309798405.1">
    <property type="nucleotide sequence ID" value="NZ_BAAAHY010000005.1"/>
</dbReference>
<reference evidence="8 9" key="1">
    <citation type="submission" date="2023-07" db="EMBL/GenBank/DDBJ databases">
        <title>Sequencing the genomes of 1000 actinobacteria strains.</title>
        <authorList>
            <person name="Klenk H.-P."/>
        </authorList>
    </citation>
    <scope>NUCLEOTIDE SEQUENCE [LARGE SCALE GENOMIC DNA]</scope>
    <source>
        <strain evidence="8 9">DSM 14555</strain>
    </source>
</reference>
<dbReference type="Pfam" id="PF00440">
    <property type="entry name" value="TetR_N"/>
    <property type="match status" value="1"/>
</dbReference>
<keyword evidence="2" id="KW-0805">Transcription regulation</keyword>
<feature type="region of interest" description="Disordered" evidence="6">
    <location>
        <begin position="1"/>
        <end position="22"/>
    </location>
</feature>
<feature type="DNA-binding region" description="H-T-H motif" evidence="5">
    <location>
        <begin position="50"/>
        <end position="69"/>
    </location>
</feature>
<evidence type="ECO:0000256" key="4">
    <source>
        <dbReference type="ARBA" id="ARBA00023163"/>
    </source>
</evidence>
<keyword evidence="9" id="KW-1185">Reference proteome</keyword>
<proteinExistence type="predicted"/>
<dbReference type="PANTHER" id="PTHR30055:SF151">
    <property type="entry name" value="TRANSCRIPTIONAL REGULATORY PROTEIN"/>
    <property type="match status" value="1"/>
</dbReference>
<evidence type="ECO:0000256" key="5">
    <source>
        <dbReference type="PROSITE-ProRule" id="PRU00335"/>
    </source>
</evidence>
<organism evidence="8 9">
    <name type="scientific">Arthrobacter russicus</name>
    <dbReference type="NCBI Taxonomy" id="172040"/>
    <lineage>
        <taxon>Bacteria</taxon>
        <taxon>Bacillati</taxon>
        <taxon>Actinomycetota</taxon>
        <taxon>Actinomycetes</taxon>
        <taxon>Micrococcales</taxon>
        <taxon>Micrococcaceae</taxon>
        <taxon>Arthrobacter</taxon>
    </lineage>
</organism>
<dbReference type="Gene3D" id="1.10.357.10">
    <property type="entry name" value="Tetracycline Repressor, domain 2"/>
    <property type="match status" value="1"/>
</dbReference>
<dbReference type="Proteomes" id="UP001185069">
    <property type="component" value="Unassembled WGS sequence"/>
</dbReference>
<dbReference type="PANTHER" id="PTHR30055">
    <property type="entry name" value="HTH-TYPE TRANSCRIPTIONAL REGULATOR RUTR"/>
    <property type="match status" value="1"/>
</dbReference>
<dbReference type="InterPro" id="IPR001647">
    <property type="entry name" value="HTH_TetR"/>
</dbReference>
<dbReference type="InterPro" id="IPR009057">
    <property type="entry name" value="Homeodomain-like_sf"/>
</dbReference>
<dbReference type="PROSITE" id="PS50977">
    <property type="entry name" value="HTH_TETR_2"/>
    <property type="match status" value="1"/>
</dbReference>
<dbReference type="SUPFAM" id="SSF46689">
    <property type="entry name" value="Homeodomain-like"/>
    <property type="match status" value="1"/>
</dbReference>
<keyword evidence="1" id="KW-0678">Repressor</keyword>
<dbReference type="PRINTS" id="PR00400">
    <property type="entry name" value="TETREPRESSOR"/>
</dbReference>
<evidence type="ECO:0000256" key="3">
    <source>
        <dbReference type="ARBA" id="ARBA00023125"/>
    </source>
</evidence>
<evidence type="ECO:0000313" key="8">
    <source>
        <dbReference type="EMBL" id="MDR6269806.1"/>
    </source>
</evidence>
<dbReference type="InterPro" id="IPR050109">
    <property type="entry name" value="HTH-type_TetR-like_transc_reg"/>
</dbReference>
<name>A0ABU1JD45_9MICC</name>
<dbReference type="EMBL" id="JAVDQF010000001">
    <property type="protein sequence ID" value="MDR6269806.1"/>
    <property type="molecule type" value="Genomic_DNA"/>
</dbReference>
<feature type="domain" description="HTH tetR-type" evidence="7">
    <location>
        <begin position="27"/>
        <end position="87"/>
    </location>
</feature>
<evidence type="ECO:0000256" key="6">
    <source>
        <dbReference type="SAM" id="MobiDB-lite"/>
    </source>
</evidence>
<dbReference type="SUPFAM" id="SSF48498">
    <property type="entry name" value="Tetracyclin repressor-like, C-terminal domain"/>
    <property type="match status" value="1"/>
</dbReference>
<comment type="caution">
    <text evidence="8">The sequence shown here is derived from an EMBL/GenBank/DDBJ whole genome shotgun (WGS) entry which is preliminary data.</text>
</comment>
<keyword evidence="4" id="KW-0804">Transcription</keyword>
<sequence>MPDQEAMPDPAHQQPAKRRAGRPAKAILAVAPITQAALELIRRDGYKGLTMAALAKRLNVAPSALYNHVRSKQDVLALVQDHLMSFVDVSAFAEAAWPEAVRAWARSYRDVFAQHTPLIPIIAVQPIADSPQTLRSYEAVADGFRRAGWPESEIVDAIVALESFIYGSAFDVNAPEDIFDGGGQPAAPGLTGAVQAREARHGRYTADRAFALGLDAIVDGLLARRGDT</sequence>